<evidence type="ECO:0000256" key="1">
    <source>
        <dbReference type="SAM" id="SignalP"/>
    </source>
</evidence>
<dbReference type="Proteomes" id="UP000032180">
    <property type="component" value="Chromosome 11"/>
</dbReference>
<dbReference type="HOGENOM" id="CLU_153463_0_0_1"/>
<organism evidence="2 3">
    <name type="scientific">Leersia perrieri</name>
    <dbReference type="NCBI Taxonomy" id="77586"/>
    <lineage>
        <taxon>Eukaryota</taxon>
        <taxon>Viridiplantae</taxon>
        <taxon>Streptophyta</taxon>
        <taxon>Embryophyta</taxon>
        <taxon>Tracheophyta</taxon>
        <taxon>Spermatophyta</taxon>
        <taxon>Magnoliopsida</taxon>
        <taxon>Liliopsida</taxon>
        <taxon>Poales</taxon>
        <taxon>Poaceae</taxon>
        <taxon>BOP clade</taxon>
        <taxon>Oryzoideae</taxon>
        <taxon>Oryzeae</taxon>
        <taxon>Oryzinae</taxon>
        <taxon>Leersia</taxon>
    </lineage>
</organism>
<dbReference type="EnsemblPlants" id="LPERR11G10100.1">
    <property type="protein sequence ID" value="LPERR11G10100.1"/>
    <property type="gene ID" value="LPERR11G10100"/>
</dbReference>
<evidence type="ECO:0000313" key="3">
    <source>
        <dbReference type="Proteomes" id="UP000032180"/>
    </source>
</evidence>
<accession>A0A0D9XRT9</accession>
<sequence>MAICLKHTHRGPKLFCLVILACYAIPLQITGQSTNKIESNMLNGVKNVVSLGGLKLDVCFQTHSGFFCCSNGHLCYDTLQECLSKCVIKQKVRRGLGG</sequence>
<evidence type="ECO:0000313" key="2">
    <source>
        <dbReference type="EnsemblPlants" id="LPERR11G10100.1"/>
    </source>
</evidence>
<protein>
    <submittedName>
        <fullName evidence="2">Uncharacterized protein</fullName>
    </submittedName>
</protein>
<dbReference type="PANTHER" id="PTHR48158">
    <property type="entry name" value="OS11G0453550 PROTEIN"/>
    <property type="match status" value="1"/>
</dbReference>
<keyword evidence="1" id="KW-0732">Signal</keyword>
<reference evidence="2" key="3">
    <citation type="submission" date="2015-04" db="UniProtKB">
        <authorList>
            <consortium name="EnsemblPlants"/>
        </authorList>
    </citation>
    <scope>IDENTIFICATION</scope>
</reference>
<keyword evidence="3" id="KW-1185">Reference proteome</keyword>
<dbReference type="PANTHER" id="PTHR48158:SF1">
    <property type="entry name" value="OS11G0453550 PROTEIN"/>
    <property type="match status" value="1"/>
</dbReference>
<feature type="chain" id="PRO_5002350210" evidence="1">
    <location>
        <begin position="32"/>
        <end position="98"/>
    </location>
</feature>
<reference evidence="2 3" key="1">
    <citation type="submission" date="2012-08" db="EMBL/GenBank/DDBJ databases">
        <title>Oryza genome evolution.</title>
        <authorList>
            <person name="Wing R.A."/>
        </authorList>
    </citation>
    <scope>NUCLEOTIDE SEQUENCE</scope>
</reference>
<proteinExistence type="predicted"/>
<reference evidence="3" key="2">
    <citation type="submission" date="2013-12" db="EMBL/GenBank/DDBJ databases">
        <authorList>
            <person name="Yu Y."/>
            <person name="Lee S."/>
            <person name="de Baynast K."/>
            <person name="Wissotski M."/>
            <person name="Liu L."/>
            <person name="Talag J."/>
            <person name="Goicoechea J."/>
            <person name="Angelova A."/>
            <person name="Jetty R."/>
            <person name="Kudrna D."/>
            <person name="Golser W."/>
            <person name="Rivera L."/>
            <person name="Zhang J."/>
            <person name="Wing R."/>
        </authorList>
    </citation>
    <scope>NUCLEOTIDE SEQUENCE</scope>
</reference>
<feature type="signal peptide" evidence="1">
    <location>
        <begin position="1"/>
        <end position="31"/>
    </location>
</feature>
<dbReference type="Gramene" id="LPERR11G10100.1">
    <property type="protein sequence ID" value="LPERR11G10100.1"/>
    <property type="gene ID" value="LPERR11G10100"/>
</dbReference>
<name>A0A0D9XRT9_9ORYZ</name>
<dbReference type="AlphaFoldDB" id="A0A0D9XRT9"/>